<gene>
    <name evidence="1" type="ORF">QYF61_012653</name>
</gene>
<protein>
    <submittedName>
        <fullName evidence="1">Uncharacterized protein</fullName>
    </submittedName>
</protein>
<sequence>MLPEDPSVVELLWVKEQQLPIATMTLHRRQYRTNQYTLGPIHELIHQSESLQYFHKASVKQSAGHSFFHVEGYSVYLEPILPGVEAQPWSQGYRGSEAHYTPTEKEILAAYKGVRAASEIVGTEAQLLLALRLPVLHWIFKGRVPSTHHATDTTWSKWVAFIMQKAPMGNPNYPGILEEIMDWPEGRDFRASPEEVTHAQETTPYNDLKEDERHYALFTNRSCCVETIRSGKLLCGVPHDKLQKLSKEKANRVSLQK</sequence>
<organism evidence="1 2">
    <name type="scientific">Mycteria americana</name>
    <name type="common">Wood stork</name>
    <dbReference type="NCBI Taxonomy" id="33587"/>
    <lineage>
        <taxon>Eukaryota</taxon>
        <taxon>Metazoa</taxon>
        <taxon>Chordata</taxon>
        <taxon>Craniata</taxon>
        <taxon>Vertebrata</taxon>
        <taxon>Euteleostomi</taxon>
        <taxon>Archelosauria</taxon>
        <taxon>Archosauria</taxon>
        <taxon>Dinosauria</taxon>
        <taxon>Saurischia</taxon>
        <taxon>Theropoda</taxon>
        <taxon>Coelurosauria</taxon>
        <taxon>Aves</taxon>
        <taxon>Neognathae</taxon>
        <taxon>Neoaves</taxon>
        <taxon>Aequornithes</taxon>
        <taxon>Ciconiiformes</taxon>
        <taxon>Ciconiidae</taxon>
        <taxon>Mycteria</taxon>
    </lineage>
</organism>
<evidence type="ECO:0000313" key="1">
    <source>
        <dbReference type="EMBL" id="KAK4806932.1"/>
    </source>
</evidence>
<accession>A0AAN7MZV7</accession>
<keyword evidence="2" id="KW-1185">Reference proteome</keyword>
<dbReference type="EMBL" id="JAUNZN010000033">
    <property type="protein sequence ID" value="KAK4806932.1"/>
    <property type="molecule type" value="Genomic_DNA"/>
</dbReference>
<proteinExistence type="predicted"/>
<name>A0AAN7MZV7_MYCAM</name>
<dbReference type="AlphaFoldDB" id="A0AAN7MZV7"/>
<comment type="caution">
    <text evidence="1">The sequence shown here is derived from an EMBL/GenBank/DDBJ whole genome shotgun (WGS) entry which is preliminary data.</text>
</comment>
<evidence type="ECO:0000313" key="2">
    <source>
        <dbReference type="Proteomes" id="UP001333110"/>
    </source>
</evidence>
<dbReference type="Proteomes" id="UP001333110">
    <property type="component" value="Unassembled WGS sequence"/>
</dbReference>
<reference evidence="1 2" key="1">
    <citation type="journal article" date="2023" name="J. Hered.">
        <title>Chromosome-level genome of the wood stork (Mycteria americana) provides insight into avian chromosome evolution.</title>
        <authorList>
            <person name="Flamio R. Jr."/>
            <person name="Ramstad K.M."/>
        </authorList>
    </citation>
    <scope>NUCLEOTIDE SEQUENCE [LARGE SCALE GENOMIC DNA]</scope>
    <source>
        <strain evidence="1">JAX WOST 10</strain>
    </source>
</reference>